<feature type="compositionally biased region" description="Basic residues" evidence="1">
    <location>
        <begin position="24"/>
        <end position="34"/>
    </location>
</feature>
<accession>A0A8J3YS71</accession>
<keyword evidence="3" id="KW-1185">Reference proteome</keyword>
<evidence type="ECO:0000256" key="1">
    <source>
        <dbReference type="SAM" id="MobiDB-lite"/>
    </source>
</evidence>
<dbReference type="AlphaFoldDB" id="A0A8J3YS71"/>
<feature type="region of interest" description="Disordered" evidence="1">
    <location>
        <begin position="55"/>
        <end position="74"/>
    </location>
</feature>
<comment type="caution">
    <text evidence="2">The sequence shown here is derived from an EMBL/GenBank/DDBJ whole genome shotgun (WGS) entry which is preliminary data.</text>
</comment>
<sequence>MSLAVDASALSGDPESVLFMGPHGHAKGPPRMRRASRESDGQLPVVISERAGAGETGASLGWSSRTGGAGFSIG</sequence>
<dbReference type="EMBL" id="BOPF01000036">
    <property type="protein sequence ID" value="GIJ50521.1"/>
    <property type="molecule type" value="Genomic_DNA"/>
</dbReference>
<feature type="region of interest" description="Disordered" evidence="1">
    <location>
        <begin position="1"/>
        <end position="41"/>
    </location>
</feature>
<protein>
    <submittedName>
        <fullName evidence="2">Uncharacterized protein</fullName>
    </submittedName>
</protein>
<evidence type="ECO:0000313" key="2">
    <source>
        <dbReference type="EMBL" id="GIJ50521.1"/>
    </source>
</evidence>
<dbReference type="Proteomes" id="UP000619260">
    <property type="component" value="Unassembled WGS sequence"/>
</dbReference>
<proteinExistence type="predicted"/>
<evidence type="ECO:0000313" key="3">
    <source>
        <dbReference type="Proteomes" id="UP000619260"/>
    </source>
</evidence>
<reference evidence="2" key="1">
    <citation type="submission" date="2021-01" db="EMBL/GenBank/DDBJ databases">
        <title>Whole genome shotgun sequence of Virgisporangium aliadipatigenens NBRC 105644.</title>
        <authorList>
            <person name="Komaki H."/>
            <person name="Tamura T."/>
        </authorList>
    </citation>
    <scope>NUCLEOTIDE SEQUENCE</scope>
    <source>
        <strain evidence="2">NBRC 105644</strain>
    </source>
</reference>
<organism evidence="2 3">
    <name type="scientific">Virgisporangium aliadipatigenens</name>
    <dbReference type="NCBI Taxonomy" id="741659"/>
    <lineage>
        <taxon>Bacteria</taxon>
        <taxon>Bacillati</taxon>
        <taxon>Actinomycetota</taxon>
        <taxon>Actinomycetes</taxon>
        <taxon>Micromonosporales</taxon>
        <taxon>Micromonosporaceae</taxon>
        <taxon>Virgisporangium</taxon>
    </lineage>
</organism>
<name>A0A8J3YS71_9ACTN</name>
<gene>
    <name evidence="2" type="ORF">Val02_74070</name>
</gene>